<dbReference type="GO" id="GO:0005829">
    <property type="term" value="C:cytosol"/>
    <property type="evidence" value="ECO:0007669"/>
    <property type="project" value="TreeGrafter"/>
</dbReference>
<comment type="catalytic activity">
    <reaction evidence="6">
        <text>Exonucleolytic cleavage in either 5'- to 3'- or 3'- to 5'-direction to yield nucleoside 5'-phosphates.</text>
        <dbReference type="EC" id="3.1.11.6"/>
    </reaction>
</comment>
<keyword evidence="8" id="KW-1185">Reference proteome</keyword>
<dbReference type="EC" id="3.1.11.6" evidence="6"/>
<dbReference type="GO" id="GO:0009318">
    <property type="term" value="C:exodeoxyribonuclease VII complex"/>
    <property type="evidence" value="ECO:0007669"/>
    <property type="project" value="UniProtKB-UniRule"/>
</dbReference>
<accession>A0A4R1F9U7</accession>
<dbReference type="GO" id="GO:0006308">
    <property type="term" value="P:DNA catabolic process"/>
    <property type="evidence" value="ECO:0007669"/>
    <property type="project" value="UniProtKB-UniRule"/>
</dbReference>
<reference evidence="7 8" key="1">
    <citation type="submission" date="2019-03" db="EMBL/GenBank/DDBJ databases">
        <title>Genomic Encyclopedia of Type Strains, Phase IV (KMG-IV): sequencing the most valuable type-strain genomes for metagenomic binning, comparative biology and taxonomic classification.</title>
        <authorList>
            <person name="Goeker M."/>
        </authorList>
    </citation>
    <scope>NUCLEOTIDE SEQUENCE [LARGE SCALE GENOMIC DNA]</scope>
    <source>
        <strain evidence="7 8">DSM 24830</strain>
    </source>
</reference>
<dbReference type="SUPFAM" id="SSF116842">
    <property type="entry name" value="XseB-like"/>
    <property type="match status" value="1"/>
</dbReference>
<name>A0A4R1F9U7_9GAMM</name>
<comment type="subcellular location">
    <subcellularLocation>
        <location evidence="6">Cytoplasm</location>
    </subcellularLocation>
</comment>
<keyword evidence="4 6" id="KW-0378">Hydrolase</keyword>
<dbReference type="InterPro" id="IPR003761">
    <property type="entry name" value="Exonuc_VII_S"/>
</dbReference>
<dbReference type="Proteomes" id="UP000294887">
    <property type="component" value="Unassembled WGS sequence"/>
</dbReference>
<dbReference type="OrthoDB" id="9801128at2"/>
<dbReference type="GO" id="GO:0008855">
    <property type="term" value="F:exodeoxyribonuclease VII activity"/>
    <property type="evidence" value="ECO:0007669"/>
    <property type="project" value="UniProtKB-UniRule"/>
</dbReference>
<dbReference type="NCBIfam" id="TIGR01280">
    <property type="entry name" value="xseB"/>
    <property type="match status" value="1"/>
</dbReference>
<dbReference type="InterPro" id="IPR037004">
    <property type="entry name" value="Exonuc_VII_ssu_sf"/>
</dbReference>
<dbReference type="NCBIfam" id="NF002140">
    <property type="entry name" value="PRK00977.1-4"/>
    <property type="match status" value="1"/>
</dbReference>
<keyword evidence="2 6" id="KW-0963">Cytoplasm</keyword>
<evidence type="ECO:0000256" key="3">
    <source>
        <dbReference type="ARBA" id="ARBA00022722"/>
    </source>
</evidence>
<dbReference type="PANTHER" id="PTHR34137:SF1">
    <property type="entry name" value="EXODEOXYRIBONUCLEASE 7 SMALL SUBUNIT"/>
    <property type="match status" value="1"/>
</dbReference>
<dbReference type="Pfam" id="PF02609">
    <property type="entry name" value="Exonuc_VII_S"/>
    <property type="match status" value="1"/>
</dbReference>
<evidence type="ECO:0000256" key="5">
    <source>
        <dbReference type="ARBA" id="ARBA00022839"/>
    </source>
</evidence>
<dbReference type="RefSeq" id="WP_131904340.1">
    <property type="nucleotide sequence ID" value="NZ_BAAAFU010000008.1"/>
</dbReference>
<dbReference type="AlphaFoldDB" id="A0A4R1F9U7"/>
<comment type="function">
    <text evidence="6">Bidirectionally degrades single-stranded DNA into large acid-insoluble oligonucleotides, which are then degraded further into small acid-soluble oligonucleotides.</text>
</comment>
<evidence type="ECO:0000256" key="6">
    <source>
        <dbReference type="HAMAP-Rule" id="MF_00337"/>
    </source>
</evidence>
<evidence type="ECO:0000256" key="1">
    <source>
        <dbReference type="ARBA" id="ARBA00009998"/>
    </source>
</evidence>
<evidence type="ECO:0000256" key="2">
    <source>
        <dbReference type="ARBA" id="ARBA00022490"/>
    </source>
</evidence>
<organism evidence="7 8">
    <name type="scientific">Cocleimonas flava</name>
    <dbReference type="NCBI Taxonomy" id="634765"/>
    <lineage>
        <taxon>Bacteria</taxon>
        <taxon>Pseudomonadati</taxon>
        <taxon>Pseudomonadota</taxon>
        <taxon>Gammaproteobacteria</taxon>
        <taxon>Thiotrichales</taxon>
        <taxon>Thiotrichaceae</taxon>
        <taxon>Cocleimonas</taxon>
    </lineage>
</organism>
<proteinExistence type="inferred from homology"/>
<dbReference type="HAMAP" id="MF_00337">
    <property type="entry name" value="Exonuc_7_S"/>
    <property type="match status" value="1"/>
</dbReference>
<keyword evidence="5 6" id="KW-0269">Exonuclease</keyword>
<comment type="similarity">
    <text evidence="1 6">Belongs to the XseB family.</text>
</comment>
<comment type="caution">
    <text evidence="7">The sequence shown here is derived from an EMBL/GenBank/DDBJ whole genome shotgun (WGS) entry which is preliminary data.</text>
</comment>
<dbReference type="PANTHER" id="PTHR34137">
    <property type="entry name" value="EXODEOXYRIBONUCLEASE 7 SMALL SUBUNIT"/>
    <property type="match status" value="1"/>
</dbReference>
<evidence type="ECO:0000313" key="7">
    <source>
        <dbReference type="EMBL" id="TCJ88658.1"/>
    </source>
</evidence>
<keyword evidence="3 6" id="KW-0540">Nuclease</keyword>
<dbReference type="EMBL" id="SMFQ01000002">
    <property type="protein sequence ID" value="TCJ88658.1"/>
    <property type="molecule type" value="Genomic_DNA"/>
</dbReference>
<comment type="subunit">
    <text evidence="6">Heterooligomer composed of large and small subunits.</text>
</comment>
<protein>
    <recommendedName>
        <fullName evidence="6">Exodeoxyribonuclease 7 small subunit</fullName>
        <ecNumber evidence="6">3.1.11.6</ecNumber>
    </recommendedName>
    <alternativeName>
        <fullName evidence="6">Exodeoxyribonuclease VII small subunit</fullName>
        <shortName evidence="6">Exonuclease VII small subunit</shortName>
    </alternativeName>
</protein>
<gene>
    <name evidence="6" type="primary">xseB</name>
    <name evidence="7" type="ORF">EV695_0516</name>
</gene>
<evidence type="ECO:0000313" key="8">
    <source>
        <dbReference type="Proteomes" id="UP000294887"/>
    </source>
</evidence>
<dbReference type="Gene3D" id="1.10.287.1040">
    <property type="entry name" value="Exonuclease VII, small subunit"/>
    <property type="match status" value="1"/>
</dbReference>
<evidence type="ECO:0000256" key="4">
    <source>
        <dbReference type="ARBA" id="ARBA00022801"/>
    </source>
</evidence>
<sequence length="84" mass="9309">MNKKSLKNESADETKPDFETAMADLEALVSKIESGDLSLEESLKEFENGVKLSRACQAALKDAEHRVKILSEDDEESDFDDSSV</sequence>